<evidence type="ECO:0000256" key="1">
    <source>
        <dbReference type="SAM" id="MobiDB-lite"/>
    </source>
</evidence>
<feature type="region of interest" description="Disordered" evidence="1">
    <location>
        <begin position="31"/>
        <end position="50"/>
    </location>
</feature>
<name>D1BIR0_SANKS</name>
<sequence>MTTTAIVVLVLSLVVVWGGLVLSILNLRRAPQDSTDPDVPADTDDPGPGA</sequence>
<evidence type="ECO:0000313" key="3">
    <source>
        <dbReference type="EMBL" id="ACZ20102.1"/>
    </source>
</evidence>
<accession>D1BIR0</accession>
<evidence type="ECO:0008006" key="5">
    <source>
        <dbReference type="Google" id="ProtNLM"/>
    </source>
</evidence>
<feature type="transmembrane region" description="Helical" evidence="2">
    <location>
        <begin position="6"/>
        <end position="25"/>
    </location>
</feature>
<dbReference type="STRING" id="446469.Sked_01300"/>
<proteinExistence type="predicted"/>
<evidence type="ECO:0000313" key="4">
    <source>
        <dbReference type="Proteomes" id="UP000000322"/>
    </source>
</evidence>
<protein>
    <recommendedName>
        <fullName evidence="5">Methionine and alanine importer, small subunit</fullName>
    </recommendedName>
</protein>
<organism evidence="3 4">
    <name type="scientific">Sanguibacter keddieii (strain ATCC 51767 / DSM 10542 / NCFB 3025 / ST-74)</name>
    <dbReference type="NCBI Taxonomy" id="446469"/>
    <lineage>
        <taxon>Bacteria</taxon>
        <taxon>Bacillati</taxon>
        <taxon>Actinomycetota</taxon>
        <taxon>Actinomycetes</taxon>
        <taxon>Micrococcales</taxon>
        <taxon>Sanguibacteraceae</taxon>
        <taxon>Sanguibacter</taxon>
    </lineage>
</organism>
<dbReference type="NCBIfam" id="NF033493">
    <property type="entry name" value="MetS_like_NSS"/>
    <property type="match status" value="1"/>
</dbReference>
<keyword evidence="2" id="KW-0472">Membrane</keyword>
<evidence type="ECO:0000256" key="2">
    <source>
        <dbReference type="SAM" id="Phobius"/>
    </source>
</evidence>
<dbReference type="EMBL" id="CP001819">
    <property type="protein sequence ID" value="ACZ20102.1"/>
    <property type="molecule type" value="Genomic_DNA"/>
</dbReference>
<gene>
    <name evidence="3" type="ordered locus">Sked_01300</name>
</gene>
<keyword evidence="4" id="KW-1185">Reference proteome</keyword>
<dbReference type="Proteomes" id="UP000000322">
    <property type="component" value="Chromosome"/>
</dbReference>
<dbReference type="RefSeq" id="WP_012865171.1">
    <property type="nucleotide sequence ID" value="NC_013521.1"/>
</dbReference>
<dbReference type="Pfam" id="PF16951">
    <property type="entry name" value="MaAIMP_sms"/>
    <property type="match status" value="1"/>
</dbReference>
<dbReference type="HOGENOM" id="CLU_210189_1_1_11"/>
<feature type="compositionally biased region" description="Acidic residues" evidence="1">
    <location>
        <begin position="35"/>
        <end position="50"/>
    </location>
</feature>
<keyword evidence="2" id="KW-0812">Transmembrane</keyword>
<reference evidence="3 4" key="1">
    <citation type="journal article" date="2009" name="Stand. Genomic Sci.">
        <title>Complete genome sequence of Sanguibacter keddieii type strain (ST-74).</title>
        <authorList>
            <person name="Ivanova N."/>
            <person name="Sikorski J."/>
            <person name="Sims D."/>
            <person name="Brettin T."/>
            <person name="Detter J.C."/>
            <person name="Han C."/>
            <person name="Lapidus A."/>
            <person name="Copeland A."/>
            <person name="Glavina Del Rio T."/>
            <person name="Nolan M."/>
            <person name="Chen F."/>
            <person name="Lucas S."/>
            <person name="Tice H."/>
            <person name="Cheng J.F."/>
            <person name="Bruce D."/>
            <person name="Goodwin L."/>
            <person name="Pitluck S."/>
            <person name="Pati A."/>
            <person name="Mavromatis K."/>
            <person name="Chen A."/>
            <person name="Palaniappan K."/>
            <person name="D'haeseleer P."/>
            <person name="Chain P."/>
            <person name="Bristow J."/>
            <person name="Eisen J.A."/>
            <person name="Markowitz V."/>
            <person name="Hugenholtz P."/>
            <person name="Goker M."/>
            <person name="Pukall R."/>
            <person name="Klenk H.P."/>
            <person name="Kyrpides N.C."/>
        </authorList>
    </citation>
    <scope>NUCLEOTIDE SEQUENCE [LARGE SCALE GENOMIC DNA]</scope>
    <source>
        <strain evidence="4">ATCC 51767 / DSM 10542 / NCFB 3025 / ST-74</strain>
    </source>
</reference>
<dbReference type="AlphaFoldDB" id="D1BIR0"/>
<dbReference type="InterPro" id="IPR031596">
    <property type="entry name" value="MaAIMP_sms"/>
</dbReference>
<dbReference type="KEGG" id="ske:Sked_01300"/>
<keyword evidence="2" id="KW-1133">Transmembrane helix</keyword>